<dbReference type="SUPFAM" id="SSF56059">
    <property type="entry name" value="Glutathione synthetase ATP-binding domain-like"/>
    <property type="match status" value="1"/>
</dbReference>
<evidence type="ECO:0000256" key="1">
    <source>
        <dbReference type="ARBA" id="ARBA00022598"/>
    </source>
</evidence>
<dbReference type="PANTHER" id="PTHR43585:SF2">
    <property type="entry name" value="ATP-GRASP ENZYME FSQD"/>
    <property type="match status" value="1"/>
</dbReference>
<evidence type="ECO:0000256" key="2">
    <source>
        <dbReference type="ARBA" id="ARBA00022741"/>
    </source>
</evidence>
<dbReference type="PANTHER" id="PTHR43585">
    <property type="entry name" value="FUMIPYRROLE BIOSYNTHESIS PROTEIN C"/>
    <property type="match status" value="1"/>
</dbReference>
<dbReference type="InterPro" id="IPR052032">
    <property type="entry name" value="ATP-dep_AA_Ligase"/>
</dbReference>
<feature type="domain" description="ATP-grasp" evidence="5">
    <location>
        <begin position="115"/>
        <end position="314"/>
    </location>
</feature>
<keyword evidence="1" id="KW-0436">Ligase</keyword>
<evidence type="ECO:0000313" key="6">
    <source>
        <dbReference type="EMBL" id="MEN8641279.1"/>
    </source>
</evidence>
<sequence>MNTRHQTVVVIDPISSGRRYGQDIRNKGYHALALVTRKQFPGRLQRLHGVDGFDEVVHVESLEQAKTSMAGRVVLAVIPGSDSALRISDRLAAHLGVVGNPIPTCVTRMNKLEMKRRLQQEGVPVTPALKLSLEELAEGYDPGIAFPVVVKPTQGTGARNVKICHSRSDMYKALAAIESNAESGLQEEKNALVEAYVEGPEYFIVTANLGATGRQILCFAEYEKIQIGDHPSVYRNIRSISPISDLARQAFAYISQVNSAIEANIGINDIEFKINSAGHFIIEQNGRLPGANVPSLIELCTGLNCYDLNIDIYLGHIPPTLPVPCYEKHFCICCLICEQGGTVTGIEGDALVKALDSFHELGLLVEKGEVIEATRDFLSAWGVVYLIHDDVEVLRRHAEIVHERLKLALA</sequence>
<reference evidence="6 7" key="1">
    <citation type="submission" date="2024-05" db="EMBL/GenBank/DDBJ databases">
        <title>Sequence of Lycoming College course isolates.</title>
        <authorList>
            <person name="Reigle C.A."/>
            <person name="Newman J.D."/>
        </authorList>
    </citation>
    <scope>NUCLEOTIDE SEQUENCE [LARGE SCALE GENOMIC DNA]</scope>
    <source>
        <strain evidence="6 7">CAR-09</strain>
    </source>
</reference>
<evidence type="ECO:0000259" key="5">
    <source>
        <dbReference type="PROSITE" id="PS50975"/>
    </source>
</evidence>
<dbReference type="InterPro" id="IPR011761">
    <property type="entry name" value="ATP-grasp"/>
</dbReference>
<accession>A0ABV0DHJ1</accession>
<evidence type="ECO:0000313" key="7">
    <source>
        <dbReference type="Proteomes" id="UP001424532"/>
    </source>
</evidence>
<dbReference type="RefSeq" id="WP_347150688.1">
    <property type="nucleotide sequence ID" value="NZ_JBDLYL010000017.1"/>
</dbReference>
<dbReference type="EMBL" id="JBDLYL010000017">
    <property type="protein sequence ID" value="MEN8641279.1"/>
    <property type="molecule type" value="Genomic_DNA"/>
</dbReference>
<evidence type="ECO:0000256" key="4">
    <source>
        <dbReference type="PROSITE-ProRule" id="PRU00409"/>
    </source>
</evidence>
<evidence type="ECO:0000256" key="3">
    <source>
        <dbReference type="ARBA" id="ARBA00022840"/>
    </source>
</evidence>
<dbReference type="Gene3D" id="3.30.470.20">
    <property type="entry name" value="ATP-grasp fold, B domain"/>
    <property type="match status" value="1"/>
</dbReference>
<proteinExistence type="predicted"/>
<gene>
    <name evidence="6" type="ORF">ABFE88_16660</name>
</gene>
<organism evidence="6 7">
    <name type="scientific">Pseudomonas sichuanensis</name>
    <dbReference type="NCBI Taxonomy" id="2213015"/>
    <lineage>
        <taxon>Bacteria</taxon>
        <taxon>Pseudomonadati</taxon>
        <taxon>Pseudomonadota</taxon>
        <taxon>Gammaproteobacteria</taxon>
        <taxon>Pseudomonadales</taxon>
        <taxon>Pseudomonadaceae</taxon>
        <taxon>Pseudomonas</taxon>
    </lineage>
</organism>
<dbReference type="Pfam" id="PF13535">
    <property type="entry name" value="ATP-grasp_4"/>
    <property type="match status" value="1"/>
</dbReference>
<dbReference type="PROSITE" id="PS50975">
    <property type="entry name" value="ATP_GRASP"/>
    <property type="match status" value="1"/>
</dbReference>
<protein>
    <submittedName>
        <fullName evidence="6">ATP-grasp domain-containing protein</fullName>
    </submittedName>
</protein>
<dbReference type="Proteomes" id="UP001424532">
    <property type="component" value="Unassembled WGS sequence"/>
</dbReference>
<name>A0ABV0DHJ1_9PSED</name>
<keyword evidence="2 4" id="KW-0547">Nucleotide-binding</keyword>
<comment type="caution">
    <text evidence="6">The sequence shown here is derived from an EMBL/GenBank/DDBJ whole genome shotgun (WGS) entry which is preliminary data.</text>
</comment>
<keyword evidence="3 4" id="KW-0067">ATP-binding</keyword>
<keyword evidence="7" id="KW-1185">Reference proteome</keyword>